<accession>A0A0E9PTC1</accession>
<reference evidence="1" key="2">
    <citation type="journal article" date="2015" name="Fish Shellfish Immunol.">
        <title>Early steps in the European eel (Anguilla anguilla)-Vibrio vulnificus interaction in the gills: Role of the RtxA13 toxin.</title>
        <authorList>
            <person name="Callol A."/>
            <person name="Pajuelo D."/>
            <person name="Ebbesson L."/>
            <person name="Teles M."/>
            <person name="MacKenzie S."/>
            <person name="Amaro C."/>
        </authorList>
    </citation>
    <scope>NUCLEOTIDE SEQUENCE</scope>
</reference>
<dbReference type="AlphaFoldDB" id="A0A0E9PTC1"/>
<proteinExistence type="predicted"/>
<dbReference type="EMBL" id="GBXM01101257">
    <property type="protein sequence ID" value="JAH07320.1"/>
    <property type="molecule type" value="Transcribed_RNA"/>
</dbReference>
<evidence type="ECO:0000313" key="1">
    <source>
        <dbReference type="EMBL" id="JAH07320.1"/>
    </source>
</evidence>
<sequence>MFSQTLTLGRNSLNLPVRMQVHTHLTITVLIPVTYERTLFHIIF</sequence>
<organism evidence="1">
    <name type="scientific">Anguilla anguilla</name>
    <name type="common">European freshwater eel</name>
    <name type="synonym">Muraena anguilla</name>
    <dbReference type="NCBI Taxonomy" id="7936"/>
    <lineage>
        <taxon>Eukaryota</taxon>
        <taxon>Metazoa</taxon>
        <taxon>Chordata</taxon>
        <taxon>Craniata</taxon>
        <taxon>Vertebrata</taxon>
        <taxon>Euteleostomi</taxon>
        <taxon>Actinopterygii</taxon>
        <taxon>Neopterygii</taxon>
        <taxon>Teleostei</taxon>
        <taxon>Anguilliformes</taxon>
        <taxon>Anguillidae</taxon>
        <taxon>Anguilla</taxon>
    </lineage>
</organism>
<protein>
    <submittedName>
        <fullName evidence="1">Uncharacterized protein</fullName>
    </submittedName>
</protein>
<name>A0A0E9PTC1_ANGAN</name>
<reference evidence="1" key="1">
    <citation type="submission" date="2014-11" db="EMBL/GenBank/DDBJ databases">
        <authorList>
            <person name="Amaro Gonzalez C."/>
        </authorList>
    </citation>
    <scope>NUCLEOTIDE SEQUENCE</scope>
</reference>